<accession>A0ABY5S717</accession>
<dbReference type="Pfam" id="PF04892">
    <property type="entry name" value="VanZ"/>
    <property type="match status" value="1"/>
</dbReference>
<dbReference type="PIRSF" id="PIRSF031578">
    <property type="entry name" value="Uncharacterised_Vanz_RDD-cont"/>
    <property type="match status" value="1"/>
</dbReference>
<dbReference type="InterPro" id="IPR021192">
    <property type="entry name" value="UCP031578_Vanz/RDD"/>
</dbReference>
<feature type="transmembrane region" description="Helical" evidence="1">
    <location>
        <begin position="292"/>
        <end position="310"/>
    </location>
</feature>
<feature type="domain" description="VanZ-like" evidence="2">
    <location>
        <begin position="49"/>
        <end position="189"/>
    </location>
</feature>
<gene>
    <name evidence="3" type="ORF">L1F29_28295</name>
</gene>
<keyword evidence="1" id="KW-0472">Membrane</keyword>
<dbReference type="RefSeq" id="WP_258385377.1">
    <property type="nucleotide sequence ID" value="NZ_CP091430.1"/>
</dbReference>
<feature type="transmembrane region" description="Helical" evidence="1">
    <location>
        <begin position="176"/>
        <end position="193"/>
    </location>
</feature>
<dbReference type="EMBL" id="CP091430">
    <property type="protein sequence ID" value="UVI29288.1"/>
    <property type="molecule type" value="Genomic_DNA"/>
</dbReference>
<feature type="transmembrane region" description="Helical" evidence="1">
    <location>
        <begin position="246"/>
        <end position="271"/>
    </location>
</feature>
<dbReference type="InterPro" id="IPR006976">
    <property type="entry name" value="VanZ-like"/>
</dbReference>
<dbReference type="PANTHER" id="PTHR36834">
    <property type="entry name" value="MEMBRANE PROTEIN-RELATED"/>
    <property type="match status" value="1"/>
</dbReference>
<feature type="transmembrane region" description="Helical" evidence="1">
    <location>
        <begin position="6"/>
        <end position="32"/>
    </location>
</feature>
<evidence type="ECO:0000259" key="2">
    <source>
        <dbReference type="Pfam" id="PF04892"/>
    </source>
</evidence>
<dbReference type="Proteomes" id="UP001057877">
    <property type="component" value="Chromosome"/>
</dbReference>
<sequence>MLQSYLFPISFAFLTFPIAALFFTLPFLIVQYRKHGYINKYRAILLYLFLLYMMNAFYLVILPLPATIHNKPLHVSSYMQLIPFHFIQDIIRETSVEIDRPATYIRLLKERAFLQVMFNVLLLVPFGIFLRYYFRVNWVKCLFASLGLSLFFEITQVTGIFGIYDYLYRFFDVDDLLTNTAGGMAGYIASEWLSRHLPRVDKLDENLDLTKKRVSYTRRALAFLIDWLILMPILIVLVLLDAPYPYVTITVIYFIGITYATNGLTAGKWVVRIRLKGSGERIKLSELVIRYGLLYLLAGVMNVFYIWAGINQLPALFLIAYTLGLFGFNLLCAIHLLRCVFNLKRHLFYEAKSGTSHVIS</sequence>
<feature type="transmembrane region" description="Helical" evidence="1">
    <location>
        <begin position="141"/>
        <end position="164"/>
    </location>
</feature>
<evidence type="ECO:0000313" key="3">
    <source>
        <dbReference type="EMBL" id="UVI29288.1"/>
    </source>
</evidence>
<feature type="transmembrane region" description="Helical" evidence="1">
    <location>
        <begin position="220"/>
        <end position="240"/>
    </location>
</feature>
<feature type="transmembrane region" description="Helical" evidence="1">
    <location>
        <begin position="44"/>
        <end position="64"/>
    </location>
</feature>
<organism evidence="3 4">
    <name type="scientific">Paenibacillus spongiae</name>
    <dbReference type="NCBI Taxonomy" id="2909671"/>
    <lineage>
        <taxon>Bacteria</taxon>
        <taxon>Bacillati</taxon>
        <taxon>Bacillota</taxon>
        <taxon>Bacilli</taxon>
        <taxon>Bacillales</taxon>
        <taxon>Paenibacillaceae</taxon>
        <taxon>Paenibacillus</taxon>
    </lineage>
</organism>
<feature type="transmembrane region" description="Helical" evidence="1">
    <location>
        <begin position="112"/>
        <end position="134"/>
    </location>
</feature>
<evidence type="ECO:0000313" key="4">
    <source>
        <dbReference type="Proteomes" id="UP001057877"/>
    </source>
</evidence>
<reference evidence="3" key="1">
    <citation type="submission" date="2022-01" db="EMBL/GenBank/DDBJ databases">
        <title>Paenibacillus spongiae sp. nov., isolated from marine sponge.</title>
        <authorList>
            <person name="Li Z."/>
            <person name="Zhang M."/>
        </authorList>
    </citation>
    <scope>NUCLEOTIDE SEQUENCE</scope>
    <source>
        <strain evidence="3">PHS-Z3</strain>
    </source>
</reference>
<dbReference type="InterPro" id="IPR053150">
    <property type="entry name" value="Teicoplanin_resist-assoc"/>
</dbReference>
<keyword evidence="1" id="KW-1133">Transmembrane helix</keyword>
<protein>
    <submittedName>
        <fullName evidence="3">VanZ family protein</fullName>
    </submittedName>
</protein>
<evidence type="ECO:0000256" key="1">
    <source>
        <dbReference type="SAM" id="Phobius"/>
    </source>
</evidence>
<dbReference type="PANTHER" id="PTHR36834:SF1">
    <property type="entry name" value="INTEGRAL MEMBRANE PROTEIN"/>
    <property type="match status" value="1"/>
</dbReference>
<name>A0ABY5S717_9BACL</name>
<keyword evidence="4" id="KW-1185">Reference proteome</keyword>
<keyword evidence="1" id="KW-0812">Transmembrane</keyword>
<proteinExistence type="predicted"/>
<feature type="transmembrane region" description="Helical" evidence="1">
    <location>
        <begin position="316"/>
        <end position="337"/>
    </location>
</feature>